<feature type="coiled-coil region" evidence="1">
    <location>
        <begin position="2"/>
        <end position="81"/>
    </location>
</feature>
<evidence type="ECO:0000313" key="2">
    <source>
        <dbReference type="EMBL" id="GJE00348.1"/>
    </source>
</evidence>
<evidence type="ECO:0000256" key="1">
    <source>
        <dbReference type="SAM" id="Coils"/>
    </source>
</evidence>
<protein>
    <recommendedName>
        <fullName evidence="4">DUF4164 domain-containing protein</fullName>
    </recommendedName>
</protein>
<reference evidence="2" key="1">
    <citation type="journal article" date="2021" name="Front. Microbiol.">
        <title>Comprehensive Comparative Genomics and Phenotyping of Methylobacterium Species.</title>
        <authorList>
            <person name="Alessa O."/>
            <person name="Ogura Y."/>
            <person name="Fujitani Y."/>
            <person name="Takami H."/>
            <person name="Hayashi T."/>
            <person name="Sahin N."/>
            <person name="Tani A."/>
        </authorList>
    </citation>
    <scope>NUCLEOTIDE SEQUENCE</scope>
    <source>
        <strain evidence="2">DSM 17168</strain>
    </source>
</reference>
<proteinExistence type="predicted"/>
<gene>
    <name evidence="2" type="ORF">GMJLKIPL_2269</name>
</gene>
<keyword evidence="3" id="KW-1185">Reference proteome</keyword>
<accession>A0ABQ4SEV7</accession>
<dbReference type="Pfam" id="PF13747">
    <property type="entry name" value="DUF4164"/>
    <property type="match status" value="1"/>
</dbReference>
<dbReference type="SUPFAM" id="SSF57997">
    <property type="entry name" value="Tropomyosin"/>
    <property type="match status" value="1"/>
</dbReference>
<reference evidence="2" key="2">
    <citation type="submission" date="2021-08" db="EMBL/GenBank/DDBJ databases">
        <authorList>
            <person name="Tani A."/>
            <person name="Ola A."/>
            <person name="Ogura Y."/>
            <person name="Katsura K."/>
            <person name="Hayashi T."/>
        </authorList>
    </citation>
    <scope>NUCLEOTIDE SEQUENCE</scope>
    <source>
        <strain evidence="2">DSM 17168</strain>
    </source>
</reference>
<evidence type="ECO:0008006" key="4">
    <source>
        <dbReference type="Google" id="ProtNLM"/>
    </source>
</evidence>
<dbReference type="EMBL" id="BPQQ01000023">
    <property type="protein sequence ID" value="GJE00348.1"/>
    <property type="molecule type" value="Genomic_DNA"/>
</dbReference>
<comment type="caution">
    <text evidence="2">The sequence shown here is derived from an EMBL/GenBank/DDBJ whole genome shotgun (WGS) entry which is preliminary data.</text>
</comment>
<dbReference type="RefSeq" id="WP_238235237.1">
    <property type="nucleotide sequence ID" value="NZ_BPQQ01000023.1"/>
</dbReference>
<evidence type="ECO:0000313" key="3">
    <source>
        <dbReference type="Proteomes" id="UP001055153"/>
    </source>
</evidence>
<organism evidence="2 3">
    <name type="scientific">Methylobacterium isbiliense</name>
    <dbReference type="NCBI Taxonomy" id="315478"/>
    <lineage>
        <taxon>Bacteria</taxon>
        <taxon>Pseudomonadati</taxon>
        <taxon>Pseudomonadota</taxon>
        <taxon>Alphaproteobacteria</taxon>
        <taxon>Hyphomicrobiales</taxon>
        <taxon>Methylobacteriaceae</taxon>
        <taxon>Methylobacterium</taxon>
    </lineage>
</organism>
<name>A0ABQ4SEV7_9HYPH</name>
<keyword evidence="1" id="KW-0175">Coiled coil</keyword>
<dbReference type="InterPro" id="IPR025310">
    <property type="entry name" value="DUF4164"/>
</dbReference>
<dbReference type="Proteomes" id="UP001055153">
    <property type="component" value="Unassembled WGS sequence"/>
</dbReference>
<sequence>MTAAVEDALRRLEATVALLESAVARRLDAERSRGDLEVELDLMQQDRARLAAELDGTRARLSEAEATVDEVERRLGQAIGAVEGVLTRGEPAGRAGE</sequence>